<reference evidence="6 7" key="1">
    <citation type="submission" date="2015-01" db="EMBL/GenBank/DDBJ databases">
        <title>The Genome Sequence of Rhinocladiella mackenzie CBS 650.93.</title>
        <authorList>
            <consortium name="The Broad Institute Genomics Platform"/>
            <person name="Cuomo C."/>
            <person name="de Hoog S."/>
            <person name="Gorbushina A."/>
            <person name="Stielow B."/>
            <person name="Teixiera M."/>
            <person name="Abouelleil A."/>
            <person name="Chapman S.B."/>
            <person name="Priest M."/>
            <person name="Young S.K."/>
            <person name="Wortman J."/>
            <person name="Nusbaum C."/>
            <person name="Birren B."/>
        </authorList>
    </citation>
    <scope>NUCLEOTIDE SEQUENCE [LARGE SCALE GENOMIC DNA]</scope>
    <source>
        <strain evidence="6 7">CBS 650.93</strain>
    </source>
</reference>
<dbReference type="OrthoDB" id="5396681at2759"/>
<keyword evidence="2 5" id="KW-0812">Transmembrane</keyword>
<evidence type="ECO:0000313" key="6">
    <source>
        <dbReference type="EMBL" id="KIX02517.1"/>
    </source>
</evidence>
<evidence type="ECO:0000256" key="5">
    <source>
        <dbReference type="SAM" id="Phobius"/>
    </source>
</evidence>
<dbReference type="SUPFAM" id="SSF144083">
    <property type="entry name" value="Magnesium transport protein CorA, transmembrane region"/>
    <property type="match status" value="1"/>
</dbReference>
<dbReference type="EMBL" id="KN847480">
    <property type="protein sequence ID" value="KIX02517.1"/>
    <property type="molecule type" value="Genomic_DNA"/>
</dbReference>
<dbReference type="GeneID" id="25296529"/>
<evidence type="ECO:0000256" key="4">
    <source>
        <dbReference type="ARBA" id="ARBA00023136"/>
    </source>
</evidence>
<feature type="transmembrane region" description="Helical" evidence="5">
    <location>
        <begin position="410"/>
        <end position="431"/>
    </location>
</feature>
<keyword evidence="3 5" id="KW-1133">Transmembrane helix</keyword>
<dbReference type="VEuPathDB" id="FungiDB:Z518_08458"/>
<accession>A0A0D2FKT4</accession>
<evidence type="ECO:0000313" key="7">
    <source>
        <dbReference type="Proteomes" id="UP000053617"/>
    </source>
</evidence>
<dbReference type="Proteomes" id="UP000053617">
    <property type="component" value="Unassembled WGS sequence"/>
</dbReference>
<keyword evidence="4 5" id="KW-0472">Membrane</keyword>
<name>A0A0D2FKT4_9EURO</name>
<dbReference type="RefSeq" id="XP_013269653.1">
    <property type="nucleotide sequence ID" value="XM_013414199.1"/>
</dbReference>
<feature type="transmembrane region" description="Helical" evidence="5">
    <location>
        <begin position="372"/>
        <end position="390"/>
    </location>
</feature>
<dbReference type="InterPro" id="IPR045863">
    <property type="entry name" value="CorA_TM1_TM2"/>
</dbReference>
<gene>
    <name evidence="6" type="ORF">Z518_08458</name>
</gene>
<sequence length="472" mass="53432">MLGKRLQGSYADNNSDTLFSPSWSSRLGKAFGKDLQILFFDGFRSAMSPGVSRWRQQECYVWSGVQELLEKGAPPDVRIISIHSSGCVQPLHIRAPMMHQILERYHVAEDFLTVLESIGDAPQLSRAGLDGAFRKSADGQSSICSYRIQYPELNQRSPHVPFSLRHTGVYHQRNTNSKPFDLFILLHPIHNSPLETSLRSLATPNPNDQSQLARCLQQDVSFLHAYILELYMVNWKDYLHHLNEHFVSQNDEIETFDVNSASFTQGLVPAQGLRHLYDCAVIARILCVANVSIVESLASHFPEAAGSNRQPIYVIEREDCDRLDKCQQGFAMLQDRVNNTNGLLEYAVNFRNQEISAKINETLRNDSQTVRIITILSLIFLPGSFTATLYGMNFFEFSPTSNGLVLGSNFWIFVATWLPVTFLTLCIYMAVKWRTDNVHAEAQARTSLNLSFRAQSWRRKRGPGVMDYASGV</sequence>
<comment type="subcellular location">
    <subcellularLocation>
        <location evidence="1">Membrane</location>
        <topology evidence="1">Multi-pass membrane protein</topology>
    </subcellularLocation>
</comment>
<dbReference type="HOGENOM" id="CLU_029947_2_0_1"/>
<evidence type="ECO:0000256" key="2">
    <source>
        <dbReference type="ARBA" id="ARBA00022692"/>
    </source>
</evidence>
<organism evidence="6 7">
    <name type="scientific">Rhinocladiella mackenziei CBS 650.93</name>
    <dbReference type="NCBI Taxonomy" id="1442369"/>
    <lineage>
        <taxon>Eukaryota</taxon>
        <taxon>Fungi</taxon>
        <taxon>Dikarya</taxon>
        <taxon>Ascomycota</taxon>
        <taxon>Pezizomycotina</taxon>
        <taxon>Eurotiomycetes</taxon>
        <taxon>Chaetothyriomycetidae</taxon>
        <taxon>Chaetothyriales</taxon>
        <taxon>Herpotrichiellaceae</taxon>
        <taxon>Rhinocladiella</taxon>
    </lineage>
</organism>
<keyword evidence="7" id="KW-1185">Reference proteome</keyword>
<dbReference type="InterPro" id="IPR002523">
    <property type="entry name" value="MgTranspt_CorA/ZnTranspt_ZntB"/>
</dbReference>
<dbReference type="AlphaFoldDB" id="A0A0D2FKT4"/>
<evidence type="ECO:0000256" key="1">
    <source>
        <dbReference type="ARBA" id="ARBA00004141"/>
    </source>
</evidence>
<dbReference type="GO" id="GO:0016020">
    <property type="term" value="C:membrane"/>
    <property type="evidence" value="ECO:0007669"/>
    <property type="project" value="UniProtKB-SubCell"/>
</dbReference>
<protein>
    <submittedName>
        <fullName evidence="6">Uncharacterized protein</fullName>
    </submittedName>
</protein>
<evidence type="ECO:0000256" key="3">
    <source>
        <dbReference type="ARBA" id="ARBA00022989"/>
    </source>
</evidence>
<proteinExistence type="predicted"/>
<dbReference type="Pfam" id="PF01544">
    <property type="entry name" value="CorA"/>
    <property type="match status" value="1"/>
</dbReference>
<dbReference type="Gene3D" id="1.20.58.340">
    <property type="entry name" value="Magnesium transport protein CorA, transmembrane region"/>
    <property type="match status" value="1"/>
</dbReference>